<organism evidence="6 7">
    <name type="scientific">Geothermobacter hydrogeniphilus</name>
    <dbReference type="NCBI Taxonomy" id="1969733"/>
    <lineage>
        <taxon>Bacteria</taxon>
        <taxon>Pseudomonadati</taxon>
        <taxon>Thermodesulfobacteriota</taxon>
        <taxon>Desulfuromonadia</taxon>
        <taxon>Desulfuromonadales</taxon>
        <taxon>Geothermobacteraceae</taxon>
        <taxon>Geothermobacter</taxon>
    </lineage>
</organism>
<evidence type="ECO:0000259" key="5">
    <source>
        <dbReference type="PROSITE" id="PS51635"/>
    </source>
</evidence>
<evidence type="ECO:0000256" key="2">
    <source>
        <dbReference type="ARBA" id="ARBA00022963"/>
    </source>
</evidence>
<keyword evidence="3 4" id="KW-0443">Lipid metabolism</keyword>
<dbReference type="GO" id="GO:0016787">
    <property type="term" value="F:hydrolase activity"/>
    <property type="evidence" value="ECO:0007669"/>
    <property type="project" value="UniProtKB-UniRule"/>
</dbReference>
<evidence type="ECO:0000256" key="4">
    <source>
        <dbReference type="PROSITE-ProRule" id="PRU01161"/>
    </source>
</evidence>
<dbReference type="AlphaFoldDB" id="A0A1X0Y5V6"/>
<dbReference type="Proteomes" id="UP000193136">
    <property type="component" value="Unassembled WGS sequence"/>
</dbReference>
<keyword evidence="1 4" id="KW-0378">Hydrolase</keyword>
<dbReference type="Gene3D" id="3.40.1090.10">
    <property type="entry name" value="Cytosolic phospholipase A2 catalytic domain"/>
    <property type="match status" value="2"/>
</dbReference>
<protein>
    <recommendedName>
        <fullName evidence="5">PNPLA domain-containing protein</fullName>
    </recommendedName>
</protein>
<reference evidence="6 7" key="1">
    <citation type="submission" date="2017-03" db="EMBL/GenBank/DDBJ databases">
        <title>Genome sequence of Geothermobacter sp. EPR-M, Deep-Sea Iron Reducer.</title>
        <authorList>
            <person name="Tully B."/>
            <person name="Savalia P."/>
            <person name="Abuyen K."/>
            <person name="Baughan C."/>
            <person name="Romero E."/>
            <person name="Ronkowski C."/>
            <person name="Torres B."/>
            <person name="Tremblay J."/>
            <person name="Trujillo A."/>
            <person name="Tyler M."/>
            <person name="Perez-Rodriguez I."/>
            <person name="Amend J."/>
        </authorList>
    </citation>
    <scope>NUCLEOTIDE SEQUENCE [LARGE SCALE GENOMIC DNA]</scope>
    <source>
        <strain evidence="6 7">EPR-M</strain>
    </source>
</reference>
<dbReference type="Pfam" id="PF01734">
    <property type="entry name" value="Patatin"/>
    <property type="match status" value="1"/>
</dbReference>
<evidence type="ECO:0000256" key="3">
    <source>
        <dbReference type="ARBA" id="ARBA00023098"/>
    </source>
</evidence>
<dbReference type="CDD" id="cd07205">
    <property type="entry name" value="Pat_PNPLA6_PNPLA7_NTE1_like"/>
    <property type="match status" value="1"/>
</dbReference>
<dbReference type="InterPro" id="IPR050301">
    <property type="entry name" value="NTE"/>
</dbReference>
<dbReference type="InterPro" id="IPR016035">
    <property type="entry name" value="Acyl_Trfase/lysoPLipase"/>
</dbReference>
<dbReference type="EMBL" id="NAAD01000008">
    <property type="protein sequence ID" value="ORJ60424.1"/>
    <property type="molecule type" value="Genomic_DNA"/>
</dbReference>
<accession>A0A1X0Y5V6</accession>
<dbReference type="SUPFAM" id="SSF52151">
    <property type="entry name" value="FabD/lysophospholipase-like"/>
    <property type="match status" value="1"/>
</dbReference>
<comment type="caution">
    <text evidence="4">Lacks conserved residue(s) required for the propagation of feature annotation.</text>
</comment>
<sequence>MTFRRPWGSTASSTAAASILKKNVITDHRQTDPTCKAAYSTGQNTVPGLQTRNRLGLALGSGAARGLAHIGVIKVLEAEGIRPSAVAGTSIGALIGALYAAGVPAADMEDVARSIDWRSLARLVDPILPTRGLIDGRKITRFFSELLPVRDFSELQIPLAMVATDVETGESIVLRQGDLLSALRAAIAFPGIFPPVCFGDRYLVDGGLCHPVPAAIVRELGATRVLGICAIPEVDKSSHEAFLPGRSTTDRKVRSTPLLGILNAERVEKLWRDIFGRRNGNRGEANGNRRPPNIFRVFAQSVAIMENQINALRLAHDDIDLLLRPQLAGVNLLEFHRAEEIIAAGETAARLELTNIRKLAEPTGDGF</sequence>
<dbReference type="STRING" id="1969733.B5V00_07605"/>
<feature type="domain" description="PNPLA" evidence="5">
    <location>
        <begin position="57"/>
        <end position="218"/>
    </location>
</feature>
<evidence type="ECO:0000256" key="1">
    <source>
        <dbReference type="ARBA" id="ARBA00022801"/>
    </source>
</evidence>
<evidence type="ECO:0000313" key="7">
    <source>
        <dbReference type="Proteomes" id="UP000193136"/>
    </source>
</evidence>
<feature type="active site" description="Nucleophile" evidence="4">
    <location>
        <position position="90"/>
    </location>
</feature>
<dbReference type="InterPro" id="IPR002641">
    <property type="entry name" value="PNPLA_dom"/>
</dbReference>
<feature type="short sequence motif" description="GXSXG" evidence="4">
    <location>
        <begin position="88"/>
        <end position="92"/>
    </location>
</feature>
<keyword evidence="7" id="KW-1185">Reference proteome</keyword>
<dbReference type="PROSITE" id="PS51635">
    <property type="entry name" value="PNPLA"/>
    <property type="match status" value="1"/>
</dbReference>
<proteinExistence type="predicted"/>
<gene>
    <name evidence="6" type="ORF">B5V00_07605</name>
</gene>
<feature type="active site" description="Proton acceptor" evidence="4">
    <location>
        <position position="205"/>
    </location>
</feature>
<name>A0A1X0Y5V6_9BACT</name>
<dbReference type="PANTHER" id="PTHR14226:SF76">
    <property type="entry name" value="NTE FAMILY PROTEIN RSSA"/>
    <property type="match status" value="1"/>
</dbReference>
<feature type="short sequence motif" description="DGA/G" evidence="4">
    <location>
        <begin position="205"/>
        <end position="207"/>
    </location>
</feature>
<evidence type="ECO:0000313" key="6">
    <source>
        <dbReference type="EMBL" id="ORJ60424.1"/>
    </source>
</evidence>
<dbReference type="PANTHER" id="PTHR14226">
    <property type="entry name" value="NEUROPATHY TARGET ESTERASE/SWISS CHEESE D.MELANOGASTER"/>
    <property type="match status" value="1"/>
</dbReference>
<comment type="caution">
    <text evidence="6">The sequence shown here is derived from an EMBL/GenBank/DDBJ whole genome shotgun (WGS) entry which is preliminary data.</text>
</comment>
<dbReference type="GO" id="GO:0016042">
    <property type="term" value="P:lipid catabolic process"/>
    <property type="evidence" value="ECO:0007669"/>
    <property type="project" value="UniProtKB-UniRule"/>
</dbReference>
<keyword evidence="2 4" id="KW-0442">Lipid degradation</keyword>